<dbReference type="RefSeq" id="WP_109253297.1">
    <property type="nucleotide sequence ID" value="NZ_QEXV01000004.1"/>
</dbReference>
<sequence length="93" mass="9713">MLRLLIDVLHAIAAGAFSLLGLDYAGDDCSAAAVQPVRQYEIHQLTWTEDGEATAEFFIRDGGAESAPRASLRTLSDCGGGGDRSAAARSSSI</sequence>
<evidence type="ECO:0000313" key="3">
    <source>
        <dbReference type="Proteomes" id="UP000245168"/>
    </source>
</evidence>
<evidence type="ECO:0000256" key="1">
    <source>
        <dbReference type="SAM" id="MobiDB-lite"/>
    </source>
</evidence>
<protein>
    <submittedName>
        <fullName evidence="2">Uncharacterized protein</fullName>
    </submittedName>
</protein>
<dbReference type="EMBL" id="QEXV01000004">
    <property type="protein sequence ID" value="PWE17073.1"/>
    <property type="molecule type" value="Genomic_DNA"/>
</dbReference>
<proteinExistence type="predicted"/>
<dbReference type="AlphaFoldDB" id="A0A2U2BST5"/>
<dbReference type="Proteomes" id="UP000245168">
    <property type="component" value="Unassembled WGS sequence"/>
</dbReference>
<name>A0A2U2BST5_9PROT</name>
<feature type="compositionally biased region" description="Low complexity" evidence="1">
    <location>
        <begin position="84"/>
        <end position="93"/>
    </location>
</feature>
<accession>A0A2U2BST5</accession>
<organism evidence="2 3">
    <name type="scientific">Marinicauda salina</name>
    <dbReference type="NCBI Taxonomy" id="2135793"/>
    <lineage>
        <taxon>Bacteria</taxon>
        <taxon>Pseudomonadati</taxon>
        <taxon>Pseudomonadota</taxon>
        <taxon>Alphaproteobacteria</taxon>
        <taxon>Maricaulales</taxon>
        <taxon>Maricaulaceae</taxon>
        <taxon>Marinicauda</taxon>
    </lineage>
</organism>
<evidence type="ECO:0000313" key="2">
    <source>
        <dbReference type="EMBL" id="PWE17073.1"/>
    </source>
</evidence>
<keyword evidence="3" id="KW-1185">Reference proteome</keyword>
<feature type="region of interest" description="Disordered" evidence="1">
    <location>
        <begin position="72"/>
        <end position="93"/>
    </location>
</feature>
<comment type="caution">
    <text evidence="2">The sequence shown here is derived from an EMBL/GenBank/DDBJ whole genome shotgun (WGS) entry which is preliminary data.</text>
</comment>
<gene>
    <name evidence="2" type="ORF">DDZ18_10250</name>
</gene>
<reference evidence="3" key="1">
    <citation type="submission" date="2018-05" db="EMBL/GenBank/DDBJ databases">
        <authorList>
            <person name="Liu B.-T."/>
        </authorList>
    </citation>
    <scope>NUCLEOTIDE SEQUENCE [LARGE SCALE GENOMIC DNA]</scope>
    <source>
        <strain evidence="3">WD6-1</strain>
    </source>
</reference>